<keyword evidence="5" id="KW-0732">Signal</keyword>
<comment type="subcellular location">
    <subcellularLocation>
        <location evidence="1">Membrane</location>
    </subcellularLocation>
</comment>
<dbReference type="InterPro" id="IPR016186">
    <property type="entry name" value="C-type_lectin-like/link_sf"/>
</dbReference>
<dbReference type="InterPro" id="IPR001304">
    <property type="entry name" value="C-type_lectin-like"/>
</dbReference>
<dbReference type="Gene3D" id="3.10.100.10">
    <property type="entry name" value="Mannose-Binding Protein A, subunit A"/>
    <property type="match status" value="1"/>
</dbReference>
<feature type="domain" description="C-type lectin" evidence="6">
    <location>
        <begin position="467"/>
        <end position="505"/>
    </location>
</feature>
<evidence type="ECO:0000259" key="6">
    <source>
        <dbReference type="PROSITE" id="PS50041"/>
    </source>
</evidence>
<dbReference type="AlphaFoldDB" id="A0A6P8J248"/>
<dbReference type="PROSITE" id="PS50041">
    <property type="entry name" value="C_TYPE_LECTIN_2"/>
    <property type="match status" value="1"/>
</dbReference>
<feature type="chain" id="PRO_5027879184" evidence="5">
    <location>
        <begin position="22"/>
        <end position="571"/>
    </location>
</feature>
<evidence type="ECO:0000313" key="7">
    <source>
        <dbReference type="Proteomes" id="UP000515163"/>
    </source>
</evidence>
<keyword evidence="4" id="KW-0472">Membrane</keyword>
<dbReference type="PANTHER" id="PTHR35518">
    <property type="entry name" value="MAINTENANCE OF TELOMOERE CAPPING"/>
    <property type="match status" value="1"/>
</dbReference>
<feature type="signal peptide" evidence="5">
    <location>
        <begin position="1"/>
        <end position="21"/>
    </location>
</feature>
<dbReference type="PROSITE" id="PS50007">
    <property type="entry name" value="PIPLC_X_DOMAIN"/>
    <property type="match status" value="1"/>
</dbReference>
<protein>
    <submittedName>
        <fullName evidence="8">Uncharacterized protein LOC116307491</fullName>
    </submittedName>
</protein>
<evidence type="ECO:0000256" key="5">
    <source>
        <dbReference type="SAM" id="SignalP"/>
    </source>
</evidence>
<name>A0A6P8J248_ACTTE</name>
<evidence type="ECO:0000256" key="2">
    <source>
        <dbReference type="ARBA" id="ARBA00022692"/>
    </source>
</evidence>
<accession>A0A6P8J248</accession>
<gene>
    <name evidence="8" type="primary">LOC116307491</name>
</gene>
<dbReference type="InterPro" id="IPR017946">
    <property type="entry name" value="PLC-like_Pdiesterase_TIM-brl"/>
</dbReference>
<dbReference type="GO" id="GO:0008081">
    <property type="term" value="F:phosphoric diester hydrolase activity"/>
    <property type="evidence" value="ECO:0007669"/>
    <property type="project" value="InterPro"/>
</dbReference>
<dbReference type="RefSeq" id="XP_031573619.1">
    <property type="nucleotide sequence ID" value="XM_031717759.1"/>
</dbReference>
<dbReference type="KEGG" id="aten:116307491"/>
<dbReference type="OrthoDB" id="7984201at2759"/>
<evidence type="ECO:0000256" key="1">
    <source>
        <dbReference type="ARBA" id="ARBA00004370"/>
    </source>
</evidence>
<sequence length="571" mass="65458">MSGLILLALFCFLPPISVVLSSRHLNVTTVISVDPKEEQEYFLYFKHLPNKSPLDSYLHSPRQLYVLCKAAEFAAQNYKGAKEENKFTLRHILSLRNVQDNRAFKYRLLLQDDKTGEHHKADIAIFTVPTNVGGKYRVRVEVMKQKRSGVVENQNEAPCDRLSRAANCSSCGYRGICHKGTARISPWLALALKTQRKLQVNMSLDRVQMLAAHNAFNNRADGYGELDDCHWPPPYKSECIVLANQEFSFTDLLQMGIRAIEIDPWWCFGKVRMSHALNHAYLGCGPWDREFKDGIKEIAEWSKRSENKNEVIRLYLEDGPAHTQGHDALLNGPIKEHFGEKVLTPDDIQTYFNGKWPTLYEMQKLGKIVLISSGNSYNHEGEYIHRGYWKEITTNRFLAYKNCTEAVTSSAEPLRVYSDSTEYGPFWNGPKKTGTILNYMEYLKCGVMYPAADQINPDLLNTAVFTWARNEPREKLSQQSCVVLCAEDGRWHLQQCATKNPYACVSTTNDSIETKWVISSTKGPYYEPACPEGFVFSVPRNAVEHYKLLKEMNRQDIWLNLKHYIPLIIEE</sequence>
<dbReference type="Proteomes" id="UP000515163">
    <property type="component" value="Unplaced"/>
</dbReference>
<dbReference type="GO" id="GO:0006629">
    <property type="term" value="P:lipid metabolic process"/>
    <property type="evidence" value="ECO:0007669"/>
    <property type="project" value="InterPro"/>
</dbReference>
<proteinExistence type="predicted"/>
<keyword evidence="2" id="KW-0812">Transmembrane</keyword>
<reference evidence="8" key="1">
    <citation type="submission" date="2025-08" db="UniProtKB">
        <authorList>
            <consortium name="RefSeq"/>
        </authorList>
    </citation>
    <scope>IDENTIFICATION</scope>
    <source>
        <tissue evidence="8">Tentacle</tissue>
    </source>
</reference>
<evidence type="ECO:0000256" key="3">
    <source>
        <dbReference type="ARBA" id="ARBA00022989"/>
    </source>
</evidence>
<evidence type="ECO:0000313" key="8">
    <source>
        <dbReference type="RefSeq" id="XP_031573619.1"/>
    </source>
</evidence>
<keyword evidence="3" id="KW-1133">Transmembrane helix</keyword>
<dbReference type="InterPro" id="IPR016187">
    <property type="entry name" value="CTDL_fold"/>
</dbReference>
<dbReference type="InterPro" id="IPR051008">
    <property type="entry name" value="Telomere_Capping_Maintenance"/>
</dbReference>
<dbReference type="GO" id="GO:0016020">
    <property type="term" value="C:membrane"/>
    <property type="evidence" value="ECO:0007669"/>
    <property type="project" value="UniProtKB-SubCell"/>
</dbReference>
<keyword evidence="7" id="KW-1185">Reference proteome</keyword>
<dbReference type="PANTHER" id="PTHR35518:SF2">
    <property type="entry name" value="MAINTENANCE OF TELOMERE CAPPING PROTEIN 6"/>
    <property type="match status" value="1"/>
</dbReference>
<evidence type="ECO:0000256" key="4">
    <source>
        <dbReference type="ARBA" id="ARBA00023136"/>
    </source>
</evidence>
<dbReference type="GeneID" id="116307491"/>
<organism evidence="7 8">
    <name type="scientific">Actinia tenebrosa</name>
    <name type="common">Australian red waratah sea anemone</name>
    <dbReference type="NCBI Taxonomy" id="6105"/>
    <lineage>
        <taxon>Eukaryota</taxon>
        <taxon>Metazoa</taxon>
        <taxon>Cnidaria</taxon>
        <taxon>Anthozoa</taxon>
        <taxon>Hexacorallia</taxon>
        <taxon>Actiniaria</taxon>
        <taxon>Actiniidae</taxon>
        <taxon>Actinia</taxon>
    </lineage>
</organism>
<dbReference type="InParanoid" id="A0A6P8J248"/>
<dbReference type="Gene3D" id="3.20.20.190">
    <property type="entry name" value="Phosphatidylinositol (PI) phosphodiesterase"/>
    <property type="match status" value="1"/>
</dbReference>
<dbReference type="SUPFAM" id="SSF56436">
    <property type="entry name" value="C-type lectin-like"/>
    <property type="match status" value="1"/>
</dbReference>
<dbReference type="SUPFAM" id="SSF51695">
    <property type="entry name" value="PLC-like phosphodiesterases"/>
    <property type="match status" value="1"/>
</dbReference>